<evidence type="ECO:0000256" key="2">
    <source>
        <dbReference type="ARBA" id="ARBA00022598"/>
    </source>
</evidence>
<dbReference type="GO" id="GO:0016405">
    <property type="term" value="F:CoA-ligase activity"/>
    <property type="evidence" value="ECO:0007669"/>
    <property type="project" value="TreeGrafter"/>
</dbReference>
<evidence type="ECO:0000313" key="4">
    <source>
        <dbReference type="EMBL" id="KKN11138.1"/>
    </source>
</evidence>
<sequence>MKTGKGRISKKKSGNREYSSFWLYIPSRISKDSAFPFKDKEEVIIELKGGRLEIRKIYDLHDITETFGIEDATIPKIIEDKALINKNLPFIYFREKIYSYYDVNQISNRIANGILKFNKKFEVKNPKIALIFPNCPESLFCWFAVAKTGCVFVPISYLFKSDLLEFVLKNSKTEILIIDYQYLNNIEEISDSLTQIKKIIIRNAPKGFNFNNKYINFQEILSDNVKNPRMDIKSFHPLEILYTSGTTGKPKGVLFRNYFTLSGISVGRELEDLGFNHAPHKIYCPLPLFQGFPRYYVIIPALYYNASIIIAEKFNVETFWKDIDHYKPNGFCYYGAFLSALVNQPPTNIDRHHSVKYALGAGALKKVWETFERRFGIQIIESWALVEATGLTINKIGSKGGKLGSVGKPVRGFEVKIIDLDGNELPPGRDNIGEICSRMRLPFELEYYNLELETPSKIEEDRWLHSGDFGYKDREGYVYLLGRKSDMILRNGEIFFAGDIEIVANSHTLIVESASFEVSNES</sequence>
<gene>
    <name evidence="4" type="ORF">LCGC14_1029470</name>
</gene>
<feature type="domain" description="AMP-dependent synthetase/ligase" evidence="3">
    <location>
        <begin position="85"/>
        <end position="438"/>
    </location>
</feature>
<comment type="caution">
    <text evidence="4">The sequence shown here is derived from an EMBL/GenBank/DDBJ whole genome shotgun (WGS) entry which is preliminary data.</text>
</comment>
<proteinExistence type="inferred from homology"/>
<name>A0A0F9R0V7_9ZZZZ</name>
<dbReference type="Pfam" id="PF00501">
    <property type="entry name" value="AMP-binding"/>
    <property type="match status" value="1"/>
</dbReference>
<reference evidence="4" key="1">
    <citation type="journal article" date="2015" name="Nature">
        <title>Complex archaea that bridge the gap between prokaryotes and eukaryotes.</title>
        <authorList>
            <person name="Spang A."/>
            <person name="Saw J.H."/>
            <person name="Jorgensen S.L."/>
            <person name="Zaremba-Niedzwiedzka K."/>
            <person name="Martijn J."/>
            <person name="Lind A.E."/>
            <person name="van Eijk R."/>
            <person name="Schleper C."/>
            <person name="Guy L."/>
            <person name="Ettema T.J."/>
        </authorList>
    </citation>
    <scope>NUCLEOTIDE SEQUENCE</scope>
</reference>
<evidence type="ECO:0000256" key="1">
    <source>
        <dbReference type="ARBA" id="ARBA00006432"/>
    </source>
</evidence>
<dbReference type="InterPro" id="IPR020845">
    <property type="entry name" value="AMP-binding_CS"/>
</dbReference>
<dbReference type="Gene3D" id="3.40.50.12780">
    <property type="entry name" value="N-terminal domain of ligase-like"/>
    <property type="match status" value="1"/>
</dbReference>
<evidence type="ECO:0000259" key="3">
    <source>
        <dbReference type="Pfam" id="PF00501"/>
    </source>
</evidence>
<dbReference type="EMBL" id="LAZR01004169">
    <property type="protein sequence ID" value="KKN11138.1"/>
    <property type="molecule type" value="Genomic_DNA"/>
</dbReference>
<dbReference type="PANTHER" id="PTHR24096">
    <property type="entry name" value="LONG-CHAIN-FATTY-ACID--COA LIGASE"/>
    <property type="match status" value="1"/>
</dbReference>
<protein>
    <recommendedName>
        <fullName evidence="3">AMP-dependent synthetase/ligase domain-containing protein</fullName>
    </recommendedName>
</protein>
<keyword evidence="2" id="KW-0436">Ligase</keyword>
<dbReference type="SUPFAM" id="SSF56801">
    <property type="entry name" value="Acetyl-CoA synthetase-like"/>
    <property type="match status" value="1"/>
</dbReference>
<dbReference type="AlphaFoldDB" id="A0A0F9R0V7"/>
<feature type="non-terminal residue" evidence="4">
    <location>
        <position position="522"/>
    </location>
</feature>
<dbReference type="InterPro" id="IPR042099">
    <property type="entry name" value="ANL_N_sf"/>
</dbReference>
<organism evidence="4">
    <name type="scientific">marine sediment metagenome</name>
    <dbReference type="NCBI Taxonomy" id="412755"/>
    <lineage>
        <taxon>unclassified sequences</taxon>
        <taxon>metagenomes</taxon>
        <taxon>ecological metagenomes</taxon>
    </lineage>
</organism>
<dbReference type="InterPro" id="IPR000873">
    <property type="entry name" value="AMP-dep_synth/lig_dom"/>
</dbReference>
<accession>A0A0F9R0V7</accession>
<dbReference type="PROSITE" id="PS00455">
    <property type="entry name" value="AMP_BINDING"/>
    <property type="match status" value="1"/>
</dbReference>
<dbReference type="PANTHER" id="PTHR24096:SF149">
    <property type="entry name" value="AMP-BINDING DOMAIN-CONTAINING PROTEIN-RELATED"/>
    <property type="match status" value="1"/>
</dbReference>
<comment type="similarity">
    <text evidence="1">Belongs to the ATP-dependent AMP-binding enzyme family.</text>
</comment>